<name>A0ABW4JZY8_9HYPH</name>
<dbReference type="InterPro" id="IPR016208">
    <property type="entry name" value="Ald_Oxase/xanthine_DH-like"/>
</dbReference>
<evidence type="ECO:0000259" key="3">
    <source>
        <dbReference type="SMART" id="SM01008"/>
    </source>
</evidence>
<dbReference type="Gene3D" id="3.30.365.10">
    <property type="entry name" value="Aldehyde oxidase/xanthine dehydrogenase, molybdopterin binding domain"/>
    <property type="match status" value="4"/>
</dbReference>
<evidence type="ECO:0000313" key="5">
    <source>
        <dbReference type="Proteomes" id="UP001597327"/>
    </source>
</evidence>
<feature type="domain" description="Aldehyde oxidase/xanthine dehydrogenase a/b hammerhead" evidence="3">
    <location>
        <begin position="29"/>
        <end position="142"/>
    </location>
</feature>
<dbReference type="InterPro" id="IPR036856">
    <property type="entry name" value="Ald_Oxase/Xan_DH_a/b_sf"/>
</dbReference>
<dbReference type="Pfam" id="PF20256">
    <property type="entry name" value="MoCoBD_2"/>
    <property type="match status" value="1"/>
</dbReference>
<dbReference type="InterPro" id="IPR046867">
    <property type="entry name" value="AldOxase/xan_DH_MoCoBD2"/>
</dbReference>
<reference evidence="5" key="1">
    <citation type="journal article" date="2019" name="Int. J. Syst. Evol. Microbiol.">
        <title>The Global Catalogue of Microorganisms (GCM) 10K type strain sequencing project: providing services to taxonomists for standard genome sequencing and annotation.</title>
        <authorList>
            <consortium name="The Broad Institute Genomics Platform"/>
            <consortium name="The Broad Institute Genome Sequencing Center for Infectious Disease"/>
            <person name="Wu L."/>
            <person name="Ma J."/>
        </authorList>
    </citation>
    <scope>NUCLEOTIDE SEQUENCE [LARGE SCALE GENOMIC DNA]</scope>
    <source>
        <strain evidence="5">JCM 3369</strain>
    </source>
</reference>
<dbReference type="PANTHER" id="PTHR11908">
    <property type="entry name" value="XANTHINE DEHYDROGENASE"/>
    <property type="match status" value="1"/>
</dbReference>
<protein>
    <submittedName>
        <fullName evidence="4">Xanthine dehydrogenase family protein molybdopterin-binding subunit</fullName>
    </submittedName>
</protein>
<dbReference type="Gene3D" id="3.90.1170.50">
    <property type="entry name" value="Aldehyde oxidase/xanthine dehydrogenase, a/b hammerhead"/>
    <property type="match status" value="1"/>
</dbReference>
<evidence type="ECO:0000256" key="1">
    <source>
        <dbReference type="ARBA" id="ARBA00022505"/>
    </source>
</evidence>
<organism evidence="4 5">
    <name type="scientific">Roseibium aestuarii</name>
    <dbReference type="NCBI Taxonomy" id="2600299"/>
    <lineage>
        <taxon>Bacteria</taxon>
        <taxon>Pseudomonadati</taxon>
        <taxon>Pseudomonadota</taxon>
        <taxon>Alphaproteobacteria</taxon>
        <taxon>Hyphomicrobiales</taxon>
        <taxon>Stappiaceae</taxon>
        <taxon>Roseibium</taxon>
    </lineage>
</organism>
<evidence type="ECO:0000313" key="4">
    <source>
        <dbReference type="EMBL" id="MFD1696814.1"/>
    </source>
</evidence>
<dbReference type="RefSeq" id="WP_208998933.1">
    <property type="nucleotide sequence ID" value="NZ_JBHUFA010000011.1"/>
</dbReference>
<gene>
    <name evidence="4" type="ORF">ACFSC7_14950</name>
</gene>
<keyword evidence="1" id="KW-0500">Molybdenum</keyword>
<proteinExistence type="predicted"/>
<sequence>MTEMMSMEVQAERPLGRALDRVDGIAKVSGRAMYAADYRPASDLAEGFIVEAPAAPGRIRRLDVSRAEDAEGVIAVLTSANVPEQRTYGAPEDAGRFTQSHAVLQGDRVRHVGQPVALIVARTLEQARHAASLVEVEIEVDAEGGIFDALAHEDLAFAPDSLDGADDADTQKGDLARELAGSDHRVGATYHTAMQHAAAMEPHVSVAEWDGDQLTVHMGIQIVASAVKAFATTLQIEPEQIRIVSPFTGGGFGSKLGIHSEAVLAALAARVCDRPVRVVQTRRSVFVNAPHRERHRQELELGATADGTLTAIRHDNLAGMARDYAFAEAPASPTRASYAAPAIHTSHRVVAADIPTVDSMRAPGEAIGTLTLETAIDEMAQACGMDPLEFRLRNMPDVDPVSGAPFGDHRLESCLREGAQRFGWDGCVAPGSRREGRLLIGRGLAAAIRPNMLVGAEAEITLSPDGRFHVRTDMTDIGTGSYTILTQIAADTLGVEPGQVVTELGDSAFPKSSGSGGSFGAASTGSAVQDAASNLLSALRDRCAALGLDGNGALAFTLDSVRLGERSLALADLVGPEGMTASGSIDPDDFDTGQAGYSYGAQFAEVAVDAVTGEIRVRRLLGVFDAGRILNPKTARSQLLGGMIFGIGAALMEEGVIDPRSGAVMARDLADYHIPVNRDVPALEVHMLGASSPFANPLGAKGIGELGICGAGPAIANAVHEATGVRPRAFPIHLDHLLPNLPPV</sequence>
<comment type="caution">
    <text evidence="4">The sequence shown here is derived from an EMBL/GenBank/DDBJ whole genome shotgun (WGS) entry which is preliminary data.</text>
</comment>
<dbReference type="PANTHER" id="PTHR11908:SF132">
    <property type="entry name" value="ALDEHYDE OXIDASE 1-RELATED"/>
    <property type="match status" value="1"/>
</dbReference>
<dbReference type="InterPro" id="IPR037165">
    <property type="entry name" value="AldOxase/xan_DH_Mopterin-bd_sf"/>
</dbReference>
<dbReference type="Proteomes" id="UP001597327">
    <property type="component" value="Unassembled WGS sequence"/>
</dbReference>
<dbReference type="InterPro" id="IPR008274">
    <property type="entry name" value="AldOxase/xan_DH_MoCoBD1"/>
</dbReference>
<dbReference type="SMART" id="SM01008">
    <property type="entry name" value="Ald_Xan_dh_C"/>
    <property type="match status" value="1"/>
</dbReference>
<keyword evidence="5" id="KW-1185">Reference proteome</keyword>
<dbReference type="EMBL" id="JBHUFA010000011">
    <property type="protein sequence ID" value="MFD1696814.1"/>
    <property type="molecule type" value="Genomic_DNA"/>
</dbReference>
<evidence type="ECO:0000256" key="2">
    <source>
        <dbReference type="ARBA" id="ARBA00023002"/>
    </source>
</evidence>
<dbReference type="Pfam" id="PF02738">
    <property type="entry name" value="MoCoBD_1"/>
    <property type="match status" value="1"/>
</dbReference>
<keyword evidence="2" id="KW-0560">Oxidoreductase</keyword>
<dbReference type="SUPFAM" id="SSF56003">
    <property type="entry name" value="Molybdenum cofactor-binding domain"/>
    <property type="match status" value="1"/>
</dbReference>
<dbReference type="Pfam" id="PF01315">
    <property type="entry name" value="Ald_Xan_dh_C"/>
    <property type="match status" value="1"/>
</dbReference>
<dbReference type="SUPFAM" id="SSF54665">
    <property type="entry name" value="CO dehydrogenase molybdoprotein N-domain-like"/>
    <property type="match status" value="1"/>
</dbReference>
<accession>A0ABW4JZY8</accession>
<dbReference type="InterPro" id="IPR000674">
    <property type="entry name" value="Ald_Oxase/Xan_DH_a/b"/>
</dbReference>